<evidence type="ECO:0000313" key="1">
    <source>
        <dbReference type="EMBL" id="PIO62238.1"/>
    </source>
</evidence>
<dbReference type="AlphaFoldDB" id="A0A2G9TWE0"/>
<gene>
    <name evidence="1" type="ORF">TELCIR_16213</name>
</gene>
<keyword evidence="2" id="KW-1185">Reference proteome</keyword>
<accession>A0A2G9TWE0</accession>
<sequence>MACPYVPPYMQESTAAQPAAAVVSTPAPQTKKECIANVVDGETHEAVISIVSTQQWDPSSSSILLQLYERILAPQLSQLGCLVGGKAENWSGNFVIQYVVVNTKCNEVAIAKQAIESETFVKEVDVVCA</sequence>
<dbReference type="Proteomes" id="UP000230423">
    <property type="component" value="Unassembled WGS sequence"/>
</dbReference>
<evidence type="ECO:0000313" key="2">
    <source>
        <dbReference type="Proteomes" id="UP000230423"/>
    </source>
</evidence>
<organism evidence="1 2">
    <name type="scientific">Teladorsagia circumcincta</name>
    <name type="common">Brown stomach worm</name>
    <name type="synonym">Ostertagia circumcincta</name>
    <dbReference type="NCBI Taxonomy" id="45464"/>
    <lineage>
        <taxon>Eukaryota</taxon>
        <taxon>Metazoa</taxon>
        <taxon>Ecdysozoa</taxon>
        <taxon>Nematoda</taxon>
        <taxon>Chromadorea</taxon>
        <taxon>Rhabditida</taxon>
        <taxon>Rhabditina</taxon>
        <taxon>Rhabditomorpha</taxon>
        <taxon>Strongyloidea</taxon>
        <taxon>Trichostrongylidae</taxon>
        <taxon>Teladorsagia</taxon>
    </lineage>
</organism>
<protein>
    <submittedName>
        <fullName evidence="1">Uncharacterized protein</fullName>
    </submittedName>
</protein>
<name>A0A2G9TWE0_TELCI</name>
<dbReference type="OrthoDB" id="10357068at2759"/>
<proteinExistence type="predicted"/>
<dbReference type="EMBL" id="KZ352361">
    <property type="protein sequence ID" value="PIO62238.1"/>
    <property type="molecule type" value="Genomic_DNA"/>
</dbReference>
<reference evidence="1 2" key="1">
    <citation type="submission" date="2015-09" db="EMBL/GenBank/DDBJ databases">
        <title>Draft genome of the parasitic nematode Teladorsagia circumcincta isolate WARC Sus (inbred).</title>
        <authorList>
            <person name="Mitreva M."/>
        </authorList>
    </citation>
    <scope>NUCLEOTIDE SEQUENCE [LARGE SCALE GENOMIC DNA]</scope>
    <source>
        <strain evidence="1 2">S</strain>
    </source>
</reference>